<dbReference type="AlphaFoldDB" id="A0A511R276"/>
<sequence>MQASLKVTPTLLLLDLGEVRRLITQDGPRLARFIAVLREPQARCVRLRGVGVSALMRKGIPPGETLLYTLPDDPLDFEQEGPNLRLPGLRLYLGGPPAFVETPFYAWVEP</sequence>
<organism evidence="1 2">
    <name type="scientific">Meiothermus hypogaeus NBRC 106114</name>
    <dbReference type="NCBI Taxonomy" id="1227553"/>
    <lineage>
        <taxon>Bacteria</taxon>
        <taxon>Thermotogati</taxon>
        <taxon>Deinococcota</taxon>
        <taxon>Deinococci</taxon>
        <taxon>Thermales</taxon>
        <taxon>Thermaceae</taxon>
        <taxon>Meiothermus</taxon>
    </lineage>
</organism>
<dbReference type="Proteomes" id="UP000321197">
    <property type="component" value="Unassembled WGS sequence"/>
</dbReference>
<dbReference type="RefSeq" id="WP_119339748.1">
    <property type="nucleotide sequence ID" value="NZ_BJXL01000057.1"/>
</dbReference>
<protein>
    <submittedName>
        <fullName evidence="1">Uncharacterized protein</fullName>
    </submittedName>
</protein>
<reference evidence="1 2" key="1">
    <citation type="submission" date="2019-07" db="EMBL/GenBank/DDBJ databases">
        <title>Whole genome shotgun sequence of Meiothermus hypogaeus NBRC 106114.</title>
        <authorList>
            <person name="Hosoyama A."/>
            <person name="Uohara A."/>
            <person name="Ohji S."/>
            <person name="Ichikawa N."/>
        </authorList>
    </citation>
    <scope>NUCLEOTIDE SEQUENCE [LARGE SCALE GENOMIC DNA]</scope>
    <source>
        <strain evidence="1 2">NBRC 106114</strain>
    </source>
</reference>
<comment type="caution">
    <text evidence="1">The sequence shown here is derived from an EMBL/GenBank/DDBJ whole genome shotgun (WGS) entry which is preliminary data.</text>
</comment>
<dbReference type="OrthoDB" id="32486at2"/>
<name>A0A511R276_9DEIN</name>
<dbReference type="EMBL" id="BJXL01000057">
    <property type="protein sequence ID" value="GEM83705.1"/>
    <property type="molecule type" value="Genomic_DNA"/>
</dbReference>
<evidence type="ECO:0000313" key="1">
    <source>
        <dbReference type="EMBL" id="GEM83705.1"/>
    </source>
</evidence>
<proteinExistence type="predicted"/>
<accession>A0A511R276</accession>
<gene>
    <name evidence="1" type="ORF">MHY01S_18710</name>
</gene>
<evidence type="ECO:0000313" key="2">
    <source>
        <dbReference type="Proteomes" id="UP000321197"/>
    </source>
</evidence>